<dbReference type="RefSeq" id="WP_016481644.1">
    <property type="nucleotide sequence ID" value="NC_021487.1"/>
</dbReference>
<proteinExistence type="predicted"/>
<dbReference type="PATRIC" id="fig|1303518.3.peg.244"/>
<evidence type="ECO:0000313" key="2">
    <source>
        <dbReference type="Proteomes" id="UP000014227"/>
    </source>
</evidence>
<dbReference type="InterPro" id="IPR003772">
    <property type="entry name" value="YceD"/>
</dbReference>
<dbReference type="Pfam" id="PF02620">
    <property type="entry name" value="YceD"/>
    <property type="match status" value="1"/>
</dbReference>
<name>S0ESV5_CHTCT</name>
<keyword evidence="2" id="KW-1185">Reference proteome</keyword>
<dbReference type="STRING" id="454171.CP488_00914"/>
<organism evidence="1 2">
    <name type="scientific">Chthonomonas calidirosea (strain DSM 23976 / ICMP 18418 / T49)</name>
    <dbReference type="NCBI Taxonomy" id="1303518"/>
    <lineage>
        <taxon>Bacteria</taxon>
        <taxon>Bacillati</taxon>
        <taxon>Armatimonadota</taxon>
        <taxon>Chthonomonadia</taxon>
        <taxon>Chthonomonadales</taxon>
        <taxon>Chthonomonadaceae</taxon>
        <taxon>Chthonomonas</taxon>
    </lineage>
</organism>
<dbReference type="EMBL" id="HF951689">
    <property type="protein sequence ID" value="CCW34080.1"/>
    <property type="molecule type" value="Genomic_DNA"/>
</dbReference>
<evidence type="ECO:0000313" key="1">
    <source>
        <dbReference type="EMBL" id="CCW34080.1"/>
    </source>
</evidence>
<accession>S0ESV5</accession>
<gene>
    <name evidence="1" type="ORF">CCALI_00243</name>
</gene>
<dbReference type="eggNOG" id="COG1399">
    <property type="taxonomic scope" value="Bacteria"/>
</dbReference>
<reference evidence="2" key="1">
    <citation type="submission" date="2013-03" db="EMBL/GenBank/DDBJ databases">
        <title>Genome sequence of Chthonomonas calidirosea, the first sequenced genome from the Armatimonadetes phylum (formally candidate division OP10).</title>
        <authorList>
            <person name="Lee K.C.Y."/>
            <person name="Morgan X.C."/>
            <person name="Dunfield P.F."/>
            <person name="Tamas I."/>
            <person name="Houghton K.M."/>
            <person name="Vyssotski M."/>
            <person name="Ryan J.L.J."/>
            <person name="Lagutin K."/>
            <person name="McDonald I.R."/>
            <person name="Stott M.B."/>
        </authorList>
    </citation>
    <scope>NUCLEOTIDE SEQUENCE [LARGE SCALE GENOMIC DNA]</scope>
    <source>
        <strain evidence="2">DSM 23976 / ICMP 18418 / T49</strain>
    </source>
</reference>
<dbReference type="Proteomes" id="UP000014227">
    <property type="component" value="Chromosome I"/>
</dbReference>
<protein>
    <submittedName>
        <fullName evidence="1">Predicted metal-binding, possibly nucleic acid-binding protein</fullName>
    </submittedName>
</protein>
<dbReference type="KEGG" id="ccz:CCALI_00243"/>
<sequence length="183" mass="20721">MRLDISEIIREPGKSAHYTVHEPPLVDEDIECTDDIIGQLDFINTGDALLLRGSCDTCVMLPCSRCCTYYQQPVSLVIEEQFELRAISTGPRSLPHIVVVEEDESPIAGKLFDGNVFDLTEMLRQYILLNQPTQPLPPQHKDLCSLCHRRPEEALAELRSEQDIEPSGHPAFARLRELLEEQP</sequence>
<dbReference type="AlphaFoldDB" id="S0ESV5"/>
<dbReference type="HOGENOM" id="CLU_1472727_0_0_0"/>
<dbReference type="InParanoid" id="S0ESV5"/>